<sequence>MQRTYMCSGNDNASTHCQLKYEPTRPVIIFSYRRNQEIDFGDNCALDVEEVSRARVSAESPSNRIHTQNHNRRQAARPWVTTRTPGVRDPKTSIPPTAASLYSYTPTATDIVVDRGRLCSGPLCGPAREP</sequence>
<gene>
    <name evidence="2" type="ORF">EVAR_56202_1</name>
</gene>
<evidence type="ECO:0000313" key="3">
    <source>
        <dbReference type="Proteomes" id="UP000299102"/>
    </source>
</evidence>
<dbReference type="Proteomes" id="UP000299102">
    <property type="component" value="Unassembled WGS sequence"/>
</dbReference>
<accession>A0A4C1Y5B9</accession>
<organism evidence="2 3">
    <name type="scientific">Eumeta variegata</name>
    <name type="common">Bagworm moth</name>
    <name type="synonym">Eumeta japonica</name>
    <dbReference type="NCBI Taxonomy" id="151549"/>
    <lineage>
        <taxon>Eukaryota</taxon>
        <taxon>Metazoa</taxon>
        <taxon>Ecdysozoa</taxon>
        <taxon>Arthropoda</taxon>
        <taxon>Hexapoda</taxon>
        <taxon>Insecta</taxon>
        <taxon>Pterygota</taxon>
        <taxon>Neoptera</taxon>
        <taxon>Endopterygota</taxon>
        <taxon>Lepidoptera</taxon>
        <taxon>Glossata</taxon>
        <taxon>Ditrysia</taxon>
        <taxon>Tineoidea</taxon>
        <taxon>Psychidae</taxon>
        <taxon>Oiketicinae</taxon>
        <taxon>Eumeta</taxon>
    </lineage>
</organism>
<feature type="region of interest" description="Disordered" evidence="1">
    <location>
        <begin position="55"/>
        <end position="100"/>
    </location>
</feature>
<name>A0A4C1Y5B9_EUMVA</name>
<reference evidence="2 3" key="1">
    <citation type="journal article" date="2019" name="Commun. Biol.">
        <title>The bagworm genome reveals a unique fibroin gene that provides high tensile strength.</title>
        <authorList>
            <person name="Kono N."/>
            <person name="Nakamura H."/>
            <person name="Ohtoshi R."/>
            <person name="Tomita M."/>
            <person name="Numata K."/>
            <person name="Arakawa K."/>
        </authorList>
    </citation>
    <scope>NUCLEOTIDE SEQUENCE [LARGE SCALE GENOMIC DNA]</scope>
</reference>
<protein>
    <submittedName>
        <fullName evidence="2">Uncharacterized protein</fullName>
    </submittedName>
</protein>
<dbReference type="AlphaFoldDB" id="A0A4C1Y5B9"/>
<proteinExistence type="predicted"/>
<evidence type="ECO:0000313" key="2">
    <source>
        <dbReference type="EMBL" id="GBP70700.1"/>
    </source>
</evidence>
<keyword evidence="3" id="KW-1185">Reference proteome</keyword>
<evidence type="ECO:0000256" key="1">
    <source>
        <dbReference type="SAM" id="MobiDB-lite"/>
    </source>
</evidence>
<dbReference type="EMBL" id="BGZK01001083">
    <property type="protein sequence ID" value="GBP70700.1"/>
    <property type="molecule type" value="Genomic_DNA"/>
</dbReference>
<comment type="caution">
    <text evidence="2">The sequence shown here is derived from an EMBL/GenBank/DDBJ whole genome shotgun (WGS) entry which is preliminary data.</text>
</comment>